<dbReference type="RefSeq" id="WP_236888349.1">
    <property type="nucleotide sequence ID" value="NZ_AP024488.1"/>
</dbReference>
<protein>
    <recommendedName>
        <fullName evidence="3">Transposase IS200-like domain-containing protein</fullName>
    </recommendedName>
</protein>
<sequence>MVRTIKHHSTIYAVDVLGFAIMGNHFHLLMPVSPEAMIPDKKVRRRFRLLYGEELELTKGVLDPYRNRFSSLST</sequence>
<name>A0ABM7PIM9_9BACT</name>
<organism evidence="1 2">
    <name type="scientific">Desulfoluna limicola</name>
    <dbReference type="NCBI Taxonomy" id="2810562"/>
    <lineage>
        <taxon>Bacteria</taxon>
        <taxon>Pseudomonadati</taxon>
        <taxon>Thermodesulfobacteriota</taxon>
        <taxon>Desulfobacteria</taxon>
        <taxon>Desulfobacterales</taxon>
        <taxon>Desulfolunaceae</taxon>
        <taxon>Desulfoluna</taxon>
    </lineage>
</organism>
<dbReference type="Proteomes" id="UP001320148">
    <property type="component" value="Chromosome"/>
</dbReference>
<accession>A0ABM7PIM9</accession>
<gene>
    <name evidence="1" type="ORF">DSLASN_25530</name>
</gene>
<evidence type="ECO:0000313" key="2">
    <source>
        <dbReference type="Proteomes" id="UP001320148"/>
    </source>
</evidence>
<reference evidence="1 2" key="1">
    <citation type="submission" date="2021-02" db="EMBL/GenBank/DDBJ databases">
        <title>Complete genome of Desulfoluna sp. strain ASN36.</title>
        <authorList>
            <person name="Takahashi A."/>
            <person name="Kojima H."/>
            <person name="Fukui M."/>
        </authorList>
    </citation>
    <scope>NUCLEOTIDE SEQUENCE [LARGE SCALE GENOMIC DNA]</scope>
    <source>
        <strain evidence="1 2">ASN36</strain>
    </source>
</reference>
<evidence type="ECO:0008006" key="3">
    <source>
        <dbReference type="Google" id="ProtNLM"/>
    </source>
</evidence>
<proteinExistence type="predicted"/>
<evidence type="ECO:0000313" key="1">
    <source>
        <dbReference type="EMBL" id="BCS96921.1"/>
    </source>
</evidence>
<keyword evidence="2" id="KW-1185">Reference proteome</keyword>
<dbReference type="EMBL" id="AP024488">
    <property type="protein sequence ID" value="BCS96921.1"/>
    <property type="molecule type" value="Genomic_DNA"/>
</dbReference>